<keyword evidence="4" id="KW-0677">Repeat</keyword>
<feature type="region of interest" description="Disordered" evidence="10">
    <location>
        <begin position="70"/>
        <end position="121"/>
    </location>
</feature>
<evidence type="ECO:0000313" key="14">
    <source>
        <dbReference type="Proteomes" id="UP001560296"/>
    </source>
</evidence>
<dbReference type="EC" id="2.3.1.12" evidence="9"/>
<evidence type="ECO:0000256" key="9">
    <source>
        <dbReference type="RuleBase" id="RU361137"/>
    </source>
</evidence>
<feature type="domain" description="Lipoyl-binding" evidence="11">
    <location>
        <begin position="2"/>
        <end position="75"/>
    </location>
</feature>
<dbReference type="InterPro" id="IPR050743">
    <property type="entry name" value="2-oxoacid_DH_E2_comp"/>
</dbReference>
<accession>A0ABV3YRM7</accession>
<evidence type="ECO:0000256" key="6">
    <source>
        <dbReference type="ARBA" id="ARBA00023315"/>
    </source>
</evidence>
<dbReference type="NCBIfam" id="TIGR01348">
    <property type="entry name" value="PDHac_trf_long"/>
    <property type="match status" value="1"/>
</dbReference>
<dbReference type="InterPro" id="IPR006256">
    <property type="entry name" value="AcTrfase_Pyrv_DH_cplx"/>
</dbReference>
<keyword evidence="5 9" id="KW-0450">Lipoyl</keyword>
<comment type="cofactor">
    <cofactor evidence="9">
        <name>(R)-lipoate</name>
        <dbReference type="ChEBI" id="CHEBI:83088"/>
    </cofactor>
    <text evidence="9">Binds 2 lipoyl cofactors covalently.</text>
</comment>
<dbReference type="GO" id="GO:0004742">
    <property type="term" value="F:dihydrolipoyllysine-residue acetyltransferase activity"/>
    <property type="evidence" value="ECO:0007669"/>
    <property type="project" value="UniProtKB-EC"/>
</dbReference>
<evidence type="ECO:0000256" key="3">
    <source>
        <dbReference type="ARBA" id="ARBA00022679"/>
    </source>
</evidence>
<feature type="domain" description="Lipoyl-binding" evidence="11">
    <location>
        <begin position="119"/>
        <end position="193"/>
    </location>
</feature>
<keyword evidence="14" id="KW-1185">Reference proteome</keyword>
<sequence length="555" mass="57994">MSELIRVPDIGSGEGEVIELLVKVGDRIEAEQSLLTLESDKASMEIPAPKAGVIKSLKVKLGDRLKEGDELLELETEGADQDDEKSEKSEQASEEATKKQDEAKPAQKDEAPAAPGDSVQDIQVPDIGSAAKAKVIEVLVKVGDKVEVDQSLITLESDKASMEIPSPAAGVVEEVLVQLDAEVGTGDPILKLKVAGAAPAAKPSEDKAEAAPAVHRTPAGAAPEVAAEVNAIAKLAAAAAQVTGGPAPSPGSKVHAGPAVRQLARDFGVELGAISGSGPKGRILKEDVQAYVKAMMHKAKEAPAAAASGGAGIPPIPEVDFSRFGEVEEVAMTRLMQVGAANLHRSWLNVPHVTQFDSADITELEAFRVAQKAVAEKAGVKLTVLPLLLKACAFLLKELPDFNSSLAPSGKAIIRKKYVHIGFAVDTPDGLLVPVIKNVDQKSLLQLAAEAAELAEKARTKKLSADAMQGACFTISSLGHIGGTGFTPIVNAPEVAILGVSKATMQPVWDGKAFQPKLMLPLSLSYDHRVINGAAAARFTKRLGDVLADIRTLLL</sequence>
<evidence type="ECO:0000313" key="13">
    <source>
        <dbReference type="EMBL" id="MEX6501438.1"/>
    </source>
</evidence>
<dbReference type="Gene3D" id="3.30.559.10">
    <property type="entry name" value="Chloramphenicol acetyltransferase-like domain"/>
    <property type="match status" value="1"/>
</dbReference>
<comment type="similarity">
    <text evidence="1 9">Belongs to the 2-oxoacid dehydrogenase family.</text>
</comment>
<dbReference type="Gene3D" id="4.10.320.10">
    <property type="entry name" value="E3-binding domain"/>
    <property type="match status" value="1"/>
</dbReference>
<feature type="compositionally biased region" description="Basic and acidic residues" evidence="10">
    <location>
        <begin position="85"/>
        <end position="111"/>
    </location>
</feature>
<dbReference type="PROSITE" id="PS50968">
    <property type="entry name" value="BIOTINYL_LIPOYL"/>
    <property type="match status" value="2"/>
</dbReference>
<feature type="compositionally biased region" description="Acidic residues" evidence="10">
    <location>
        <begin position="70"/>
        <end position="84"/>
    </location>
</feature>
<dbReference type="InterPro" id="IPR001078">
    <property type="entry name" value="2-oxoacid_DH_actylTfrase"/>
</dbReference>
<keyword evidence="3 9" id="KW-0808">Transferase</keyword>
<organism evidence="13 14">
    <name type="scientific">Pseudomonas zhanjiangensis</name>
    <dbReference type="NCBI Taxonomy" id="3239015"/>
    <lineage>
        <taxon>Bacteria</taxon>
        <taxon>Pseudomonadati</taxon>
        <taxon>Pseudomonadota</taxon>
        <taxon>Gammaproteobacteria</taxon>
        <taxon>Pseudomonadales</taxon>
        <taxon>Pseudomonadaceae</taxon>
        <taxon>Pseudomonas</taxon>
    </lineage>
</organism>
<dbReference type="SUPFAM" id="SSF47005">
    <property type="entry name" value="Peripheral subunit-binding domain of 2-oxo acid dehydrogenase complex"/>
    <property type="match status" value="1"/>
</dbReference>
<dbReference type="Pfam" id="PF00364">
    <property type="entry name" value="Biotin_lipoyl"/>
    <property type="match status" value="2"/>
</dbReference>
<protein>
    <recommendedName>
        <fullName evidence="9">Acetyltransferase component of pyruvate dehydrogenase complex</fullName>
        <ecNumber evidence="9">2.3.1.12</ecNumber>
    </recommendedName>
</protein>
<evidence type="ECO:0000259" key="12">
    <source>
        <dbReference type="PROSITE" id="PS51826"/>
    </source>
</evidence>
<dbReference type="SUPFAM" id="SSF52777">
    <property type="entry name" value="CoA-dependent acyltransferases"/>
    <property type="match status" value="1"/>
</dbReference>
<comment type="catalytic activity">
    <reaction evidence="8 9">
        <text>N(6)-[(R)-dihydrolipoyl]-L-lysyl-[protein] + acetyl-CoA = N(6)-[(R)-S(8)-acetyldihydrolipoyl]-L-lysyl-[protein] + CoA</text>
        <dbReference type="Rhea" id="RHEA:17017"/>
        <dbReference type="Rhea" id="RHEA-COMP:10475"/>
        <dbReference type="Rhea" id="RHEA-COMP:10478"/>
        <dbReference type="ChEBI" id="CHEBI:57287"/>
        <dbReference type="ChEBI" id="CHEBI:57288"/>
        <dbReference type="ChEBI" id="CHEBI:83100"/>
        <dbReference type="ChEBI" id="CHEBI:83111"/>
        <dbReference type="EC" id="2.3.1.12"/>
    </reaction>
</comment>
<evidence type="ECO:0000256" key="2">
    <source>
        <dbReference type="ARBA" id="ARBA00011484"/>
    </source>
</evidence>
<dbReference type="CDD" id="cd06849">
    <property type="entry name" value="lipoyl_domain"/>
    <property type="match status" value="2"/>
</dbReference>
<dbReference type="Gene3D" id="2.40.50.100">
    <property type="match status" value="2"/>
</dbReference>
<gene>
    <name evidence="13" type="primary">aceF</name>
    <name evidence="13" type="ORF">AB5S05_05125</name>
</gene>
<dbReference type="Proteomes" id="UP001560296">
    <property type="component" value="Unassembled WGS sequence"/>
</dbReference>
<evidence type="ECO:0000256" key="1">
    <source>
        <dbReference type="ARBA" id="ARBA00007317"/>
    </source>
</evidence>
<evidence type="ECO:0000256" key="10">
    <source>
        <dbReference type="SAM" id="MobiDB-lite"/>
    </source>
</evidence>
<dbReference type="Pfam" id="PF00198">
    <property type="entry name" value="2-oxoacid_dh"/>
    <property type="match status" value="1"/>
</dbReference>
<dbReference type="SUPFAM" id="SSF51230">
    <property type="entry name" value="Single hybrid motif"/>
    <property type="match status" value="2"/>
</dbReference>
<comment type="caution">
    <text evidence="13">The sequence shown here is derived from an EMBL/GenBank/DDBJ whole genome shotgun (WGS) entry which is preliminary data.</text>
</comment>
<dbReference type="InterPro" id="IPR023213">
    <property type="entry name" value="CAT-like_dom_sf"/>
</dbReference>
<evidence type="ECO:0000259" key="11">
    <source>
        <dbReference type="PROSITE" id="PS50968"/>
    </source>
</evidence>
<evidence type="ECO:0000256" key="7">
    <source>
        <dbReference type="ARBA" id="ARBA00025211"/>
    </source>
</evidence>
<dbReference type="InterPro" id="IPR000089">
    <property type="entry name" value="Biotin_lipoyl"/>
</dbReference>
<evidence type="ECO:0000256" key="8">
    <source>
        <dbReference type="ARBA" id="ARBA00048370"/>
    </source>
</evidence>
<reference evidence="13 14" key="1">
    <citation type="submission" date="2024-07" db="EMBL/GenBank/DDBJ databases">
        <authorList>
            <person name="Li M."/>
        </authorList>
    </citation>
    <scope>NUCLEOTIDE SEQUENCE [LARGE SCALE GENOMIC DNA]</scope>
    <source>
        <strain evidence="13 14">25A3E</strain>
    </source>
</reference>
<feature type="domain" description="Peripheral subunit-binding (PSBD)" evidence="12">
    <location>
        <begin position="255"/>
        <end position="292"/>
    </location>
</feature>
<dbReference type="InterPro" id="IPR004167">
    <property type="entry name" value="PSBD"/>
</dbReference>
<comment type="subunit">
    <text evidence="2 9">Forms a 24-polypeptide structural core with octahedral symmetry.</text>
</comment>
<dbReference type="PROSITE" id="PS00189">
    <property type="entry name" value="LIPOYL"/>
    <property type="match status" value="2"/>
</dbReference>
<dbReference type="PROSITE" id="PS51826">
    <property type="entry name" value="PSBD"/>
    <property type="match status" value="1"/>
</dbReference>
<dbReference type="InterPro" id="IPR011053">
    <property type="entry name" value="Single_hybrid_motif"/>
</dbReference>
<dbReference type="PANTHER" id="PTHR43178">
    <property type="entry name" value="DIHYDROLIPOAMIDE ACETYLTRANSFERASE COMPONENT OF PYRUVATE DEHYDROGENASE COMPLEX"/>
    <property type="match status" value="1"/>
</dbReference>
<dbReference type="InterPro" id="IPR036625">
    <property type="entry name" value="E3-bd_dom_sf"/>
</dbReference>
<dbReference type="EMBL" id="JBFTEG010000003">
    <property type="protein sequence ID" value="MEX6501438.1"/>
    <property type="molecule type" value="Genomic_DNA"/>
</dbReference>
<dbReference type="Pfam" id="PF02817">
    <property type="entry name" value="E3_binding"/>
    <property type="match status" value="1"/>
</dbReference>
<dbReference type="InterPro" id="IPR003016">
    <property type="entry name" value="2-oxoA_DH_lipoyl-BS"/>
</dbReference>
<comment type="function">
    <text evidence="7">The pyruvate dehydrogenase complex catalyzes the overall conversion of pyruvate to acetyl-CoA and CO(2). It contains multiple copies of three enzymatic components: pyruvate dehydrogenase (E1), dihydrolipoamide acetyltransferase (E2) and lipoamide dehydrogenase (E3).</text>
</comment>
<proteinExistence type="inferred from homology"/>
<evidence type="ECO:0000256" key="5">
    <source>
        <dbReference type="ARBA" id="ARBA00022823"/>
    </source>
</evidence>
<dbReference type="RefSeq" id="WP_369286410.1">
    <property type="nucleotide sequence ID" value="NZ_JBFTEG010000003.1"/>
</dbReference>
<dbReference type="PANTHER" id="PTHR43178:SF2">
    <property type="entry name" value="DIHYDROLIPOYLLYSINE-RESIDUE ACETYLTRANSFERASE COMPONENT OF PYRUVATE DEHYDROGENASE COMPLEX"/>
    <property type="match status" value="1"/>
</dbReference>
<evidence type="ECO:0000256" key="4">
    <source>
        <dbReference type="ARBA" id="ARBA00022737"/>
    </source>
</evidence>
<name>A0ABV3YRM7_9PSED</name>
<keyword evidence="6 9" id="KW-0012">Acyltransferase</keyword>